<accession>A0A7X4HFY2</accession>
<keyword evidence="1" id="KW-0812">Transmembrane</keyword>
<dbReference type="InterPro" id="IPR024478">
    <property type="entry name" value="HlyB_4HB_MCP"/>
</dbReference>
<dbReference type="Proteomes" id="UP000450676">
    <property type="component" value="Unassembled WGS sequence"/>
</dbReference>
<name>A0A7X4HFY2_9BURK</name>
<dbReference type="AlphaFoldDB" id="A0A7X4HFY2"/>
<dbReference type="EMBL" id="WWCU01000038">
    <property type="protein sequence ID" value="MYN10455.1"/>
    <property type="molecule type" value="Genomic_DNA"/>
</dbReference>
<evidence type="ECO:0000313" key="3">
    <source>
        <dbReference type="EMBL" id="MYN10455.1"/>
    </source>
</evidence>
<evidence type="ECO:0000313" key="4">
    <source>
        <dbReference type="Proteomes" id="UP000450676"/>
    </source>
</evidence>
<reference evidence="3 4" key="1">
    <citation type="submission" date="2019-12" db="EMBL/GenBank/DDBJ databases">
        <title>Novel species isolated from a subtropical stream in China.</title>
        <authorList>
            <person name="Lu H."/>
        </authorList>
    </citation>
    <scope>NUCLEOTIDE SEQUENCE [LARGE SCALE GENOMIC DNA]</scope>
    <source>
        <strain evidence="3 4">FT127W</strain>
    </source>
</reference>
<feature type="domain" description="Chemotaxis methyl-accepting receptor HlyB-like 4HB MCP" evidence="2">
    <location>
        <begin position="6"/>
        <end position="186"/>
    </location>
</feature>
<sequence>MKTAHLRIGTKLALAFTIQIALLAATAAYGLNRMDLMQANLDEITRVNQREAALASAMQMALAERMVALRNAVLLSKDNDISAEIRQIDLADKAYSTEQAALKNMLAESSASEDELQALRDADNAASASETLIEDIISAAQQHASSKATTLIVTQLAPIQARWNAALSRLAQIQTQQNEMVVAASKEAATHARLMLGALAGLSVLGGILLAWAITRSIARPISVLLGSVMSDAARWRSEDASLPGKGLGP</sequence>
<keyword evidence="1" id="KW-1133">Transmembrane helix</keyword>
<organism evidence="3 4">
    <name type="scientific">Pseudoduganella aquatica</name>
    <dbReference type="NCBI Taxonomy" id="2660641"/>
    <lineage>
        <taxon>Bacteria</taxon>
        <taxon>Pseudomonadati</taxon>
        <taxon>Pseudomonadota</taxon>
        <taxon>Betaproteobacteria</taxon>
        <taxon>Burkholderiales</taxon>
        <taxon>Oxalobacteraceae</taxon>
        <taxon>Telluria group</taxon>
        <taxon>Pseudoduganella</taxon>
    </lineage>
</organism>
<evidence type="ECO:0000259" key="2">
    <source>
        <dbReference type="Pfam" id="PF12729"/>
    </source>
</evidence>
<keyword evidence="1" id="KW-0472">Membrane</keyword>
<gene>
    <name evidence="3" type="ORF">GTP77_24340</name>
</gene>
<comment type="caution">
    <text evidence="3">The sequence shown here is derived from an EMBL/GenBank/DDBJ whole genome shotgun (WGS) entry which is preliminary data.</text>
</comment>
<dbReference type="RefSeq" id="WP_161074744.1">
    <property type="nucleotide sequence ID" value="NZ_CP086370.1"/>
</dbReference>
<dbReference type="Pfam" id="PF12729">
    <property type="entry name" value="4HB_MCP_1"/>
    <property type="match status" value="1"/>
</dbReference>
<protein>
    <recommendedName>
        <fullName evidence="2">Chemotaxis methyl-accepting receptor HlyB-like 4HB MCP domain-containing protein</fullName>
    </recommendedName>
</protein>
<evidence type="ECO:0000256" key="1">
    <source>
        <dbReference type="SAM" id="Phobius"/>
    </source>
</evidence>
<feature type="transmembrane region" description="Helical" evidence="1">
    <location>
        <begin position="194"/>
        <end position="214"/>
    </location>
</feature>
<keyword evidence="4" id="KW-1185">Reference proteome</keyword>
<proteinExistence type="predicted"/>